<dbReference type="GO" id="GO:0030655">
    <property type="term" value="P:beta-lactam antibiotic catabolic process"/>
    <property type="evidence" value="ECO:0007669"/>
    <property type="project" value="InterPro"/>
</dbReference>
<evidence type="ECO:0000313" key="3">
    <source>
        <dbReference type="EMBL" id="SJZ54102.1"/>
    </source>
</evidence>
<dbReference type="InterPro" id="IPR000871">
    <property type="entry name" value="Beta-lactam_class-A"/>
</dbReference>
<dbReference type="PANTHER" id="PTHR35333:SF3">
    <property type="entry name" value="BETA-LACTAMASE-TYPE TRANSPEPTIDASE FOLD CONTAINING PROTEIN"/>
    <property type="match status" value="1"/>
</dbReference>
<evidence type="ECO:0000259" key="2">
    <source>
        <dbReference type="Pfam" id="PF13354"/>
    </source>
</evidence>
<dbReference type="Proteomes" id="UP000189941">
    <property type="component" value="Unassembled WGS sequence"/>
</dbReference>
<keyword evidence="4" id="KW-1185">Reference proteome</keyword>
<dbReference type="PANTHER" id="PTHR35333">
    <property type="entry name" value="BETA-LACTAMASE"/>
    <property type="match status" value="1"/>
</dbReference>
<dbReference type="AlphaFoldDB" id="A0A1T4LH38"/>
<evidence type="ECO:0000313" key="4">
    <source>
        <dbReference type="Proteomes" id="UP000189941"/>
    </source>
</evidence>
<feature type="compositionally biased region" description="Polar residues" evidence="1">
    <location>
        <begin position="57"/>
        <end position="72"/>
    </location>
</feature>
<dbReference type="OrthoDB" id="9775096at2"/>
<dbReference type="Pfam" id="PF13354">
    <property type="entry name" value="Beta-lactamase2"/>
    <property type="match status" value="1"/>
</dbReference>
<dbReference type="GO" id="GO:0008800">
    <property type="term" value="F:beta-lactamase activity"/>
    <property type="evidence" value="ECO:0007669"/>
    <property type="project" value="InterPro"/>
</dbReference>
<dbReference type="STRING" id="1121925.SAMN02746011_01076"/>
<dbReference type="Gene3D" id="3.40.710.10">
    <property type="entry name" value="DD-peptidase/beta-lactamase superfamily"/>
    <property type="match status" value="1"/>
</dbReference>
<organism evidence="3 4">
    <name type="scientific">Globicatella sulfidifaciens DSM 15739</name>
    <dbReference type="NCBI Taxonomy" id="1121925"/>
    <lineage>
        <taxon>Bacteria</taxon>
        <taxon>Bacillati</taxon>
        <taxon>Bacillota</taxon>
        <taxon>Bacilli</taxon>
        <taxon>Lactobacillales</taxon>
        <taxon>Aerococcaceae</taxon>
        <taxon>Globicatella</taxon>
    </lineage>
</organism>
<proteinExistence type="predicted"/>
<accession>A0A1T4LH38</accession>
<feature type="region of interest" description="Disordered" evidence="1">
    <location>
        <begin position="57"/>
        <end position="146"/>
    </location>
</feature>
<sequence length="426" mass="47661">MKQNKKSEHNRKKLHLRMSFSPLLGTGLLLAVLLVAMQVVNSSGKNPIKQLFSEKQTSISESVVNKSSNTEETNYDPLKSYNMSSLSESEPKKAENSQSQVESHQSEALAESEEEVKHSIEEATQSEESILTTTSAQTTIRDSHEEKPKIVENKNKQQWLPNIKVEGIFNPLIYSLDGEYSLYYQALDHKTSSQPLILNNQPMRSASIIKLFVLAALFEQVEKGEMDLTEQYVLKAEDKVSGTGDIQNMQDGTELTLLTLAEKMIIISDNTATNILINLIGGIEKVQNIIVELGYSDVQLKRLMVDLESLKAGEDNYVTVEDVGRILADIYQEKLVSKSASQKMLAVLKQQTDRQMLARNLPSDVTYYGKTGNFEDYGVQNDAAIIETPNGAFILVFLSQEGQKEQQLKAMNKLGKVVSELFIEIE</sequence>
<dbReference type="SUPFAM" id="SSF56601">
    <property type="entry name" value="beta-lactamase/transpeptidase-like"/>
    <property type="match status" value="1"/>
</dbReference>
<dbReference type="GO" id="GO:0046677">
    <property type="term" value="P:response to antibiotic"/>
    <property type="evidence" value="ECO:0007669"/>
    <property type="project" value="InterPro"/>
</dbReference>
<feature type="compositionally biased region" description="Polar residues" evidence="1">
    <location>
        <begin position="126"/>
        <end position="140"/>
    </location>
</feature>
<protein>
    <submittedName>
        <fullName evidence="3">Beta-lactamase class A</fullName>
    </submittedName>
</protein>
<dbReference type="EMBL" id="FUWO01000008">
    <property type="protein sequence ID" value="SJZ54102.1"/>
    <property type="molecule type" value="Genomic_DNA"/>
</dbReference>
<reference evidence="4" key="1">
    <citation type="submission" date="2017-02" db="EMBL/GenBank/DDBJ databases">
        <authorList>
            <person name="Varghese N."/>
            <person name="Submissions S."/>
        </authorList>
    </citation>
    <scope>NUCLEOTIDE SEQUENCE [LARGE SCALE GENOMIC DNA]</scope>
    <source>
        <strain evidence="4">DSM 15739</strain>
    </source>
</reference>
<dbReference type="InterPro" id="IPR045155">
    <property type="entry name" value="Beta-lactam_cat"/>
</dbReference>
<feature type="domain" description="Beta-lactamase class A catalytic" evidence="2">
    <location>
        <begin position="188"/>
        <end position="396"/>
    </location>
</feature>
<dbReference type="InterPro" id="IPR012338">
    <property type="entry name" value="Beta-lactam/transpept-like"/>
</dbReference>
<gene>
    <name evidence="3" type="ORF">SAMN02746011_01076</name>
</gene>
<dbReference type="RefSeq" id="WP_078755836.1">
    <property type="nucleotide sequence ID" value="NZ_FUWO01000008.1"/>
</dbReference>
<name>A0A1T4LH38_9LACT</name>
<evidence type="ECO:0000256" key="1">
    <source>
        <dbReference type="SAM" id="MobiDB-lite"/>
    </source>
</evidence>